<evidence type="ECO:0000313" key="1">
    <source>
        <dbReference type="EMBL" id="CDQ03719.1"/>
    </source>
</evidence>
<dbReference type="InterPro" id="IPR043129">
    <property type="entry name" value="ATPase_NBD"/>
</dbReference>
<organism evidence="1">
    <name type="scientific">Brugia malayi</name>
    <name type="common">Filarial nematode worm</name>
    <dbReference type="NCBI Taxonomy" id="6279"/>
    <lineage>
        <taxon>Eukaryota</taxon>
        <taxon>Metazoa</taxon>
        <taxon>Ecdysozoa</taxon>
        <taxon>Nematoda</taxon>
        <taxon>Chromadorea</taxon>
        <taxon>Rhabditida</taxon>
        <taxon>Spirurina</taxon>
        <taxon>Spiruromorpha</taxon>
        <taxon>Filarioidea</taxon>
        <taxon>Onchocercidae</taxon>
        <taxon>Brugia</taxon>
    </lineage>
</organism>
<accession>A0A1I9G6R5</accession>
<dbReference type="AlphaFoldDB" id="A0A1I9G6R5"/>
<reference evidence="1" key="2">
    <citation type="submission" date="2012-12" db="EMBL/GenBank/DDBJ databases">
        <authorList>
            <consortium name="WormBase Consortium"/>
            <person name="Ghedin E."/>
            <person name="Paulini M."/>
        </authorList>
    </citation>
    <scope>NUCLEOTIDE SEQUENCE</scope>
    <source>
        <strain evidence="1">FR3</strain>
    </source>
</reference>
<protein>
    <submittedName>
        <fullName evidence="1">Bm9467</fullName>
    </submittedName>
</protein>
<reference evidence="1" key="1">
    <citation type="journal article" date="2007" name="Science">
        <title>Draft genome of the filarial nematode parasite Brugia malayi.</title>
        <authorList>
            <person name="Ghedin E."/>
            <person name="Wang S."/>
            <person name="Spiro D."/>
            <person name="Caler E."/>
            <person name="Zhao Q."/>
            <person name="Crabtree J."/>
            <person name="Allen J.E."/>
            <person name="Delcher A.L."/>
            <person name="Guiliano D.B."/>
            <person name="Miranda-Saavedra D."/>
            <person name="Angiuoli S.V."/>
            <person name="Creasy T."/>
            <person name="Amedeo P."/>
            <person name="Haas B."/>
            <person name="El-Sayed N.M."/>
            <person name="Wortman J.R."/>
            <person name="Feldblyum T."/>
            <person name="Tallon L."/>
            <person name="Schatz M."/>
            <person name="Shumway M."/>
            <person name="Koo H."/>
            <person name="Salzberg S.L."/>
            <person name="Schobel S."/>
            <person name="Pertea M."/>
            <person name="Pop M."/>
            <person name="White O."/>
            <person name="Barton G.J."/>
            <person name="Carlow C.K."/>
            <person name="Crawford M.J."/>
            <person name="Daub J."/>
            <person name="Dimmic M.W."/>
            <person name="Estes C.F."/>
            <person name="Foster J.M."/>
            <person name="Ganatra M."/>
            <person name="Gregory W.F."/>
            <person name="Johnson N.M."/>
            <person name="Jin J."/>
            <person name="Komuniecki R."/>
            <person name="Korf I."/>
            <person name="Kumar S."/>
            <person name="Laney S."/>
            <person name="Li B.W."/>
            <person name="Li W."/>
            <person name="Lindblom T.H."/>
            <person name="Lustigman S."/>
            <person name="Ma D."/>
            <person name="Maina C.V."/>
            <person name="Martin D.M."/>
            <person name="McCarter J.P."/>
            <person name="McReynolds L."/>
            <person name="Mitreva M."/>
            <person name="Nutman T.B."/>
            <person name="Parkinson J."/>
            <person name="Peregrin-Alvarez J.M."/>
            <person name="Poole C."/>
            <person name="Ren Q."/>
            <person name="Saunders L."/>
            <person name="Sluder A.E."/>
            <person name="Smith K."/>
            <person name="Stanke M."/>
            <person name="Unnasch T.R."/>
            <person name="Ware J."/>
            <person name="Wei A.D."/>
            <person name="Weil G."/>
            <person name="Williams D.J."/>
            <person name="Zhang Y."/>
            <person name="Williams S.A."/>
            <person name="Fraser-Liggett C."/>
            <person name="Slatko B."/>
            <person name="Blaxter M.L."/>
            <person name="Scott A.L."/>
        </authorList>
    </citation>
    <scope>NUCLEOTIDE SEQUENCE</scope>
    <source>
        <strain evidence="1">FR3</strain>
    </source>
</reference>
<dbReference type="EMBL" id="LN856918">
    <property type="protein sequence ID" value="CDQ03719.1"/>
    <property type="molecule type" value="Genomic_DNA"/>
</dbReference>
<gene>
    <name evidence="1" type="primary">Bm9467</name>
    <name evidence="1" type="ORF">BM_Bm9467</name>
</gene>
<sequence length="189" mass="21228">MCTEVSVLQLGFSKEANLYLQAGGVHKNTVRSTAVTPIDENEYIREAEGQINKVVTTGGTSRLASRKEIASYIFNKQVRIGCPESCAGLVMKLIVDNFYKNNPDMLGQDDKIRKYIRDFGYSLVHSSYWGQNGVVQEKPNVLKEGCFLQQKHWSTLENMKLLNRLEAEGTGAVRIIFSMPSSREARPYG</sequence>
<proteinExistence type="predicted"/>
<name>A0A1I9G6R5_BRUMA</name>
<dbReference type="SUPFAM" id="SSF53067">
    <property type="entry name" value="Actin-like ATPase domain"/>
    <property type="match status" value="1"/>
</dbReference>